<reference evidence="1 2" key="1">
    <citation type="submission" date="2020-08" db="EMBL/GenBank/DDBJ databases">
        <authorList>
            <person name="Koutsovoulos G."/>
            <person name="Danchin GJ E."/>
        </authorList>
    </citation>
    <scope>NUCLEOTIDE SEQUENCE [LARGE SCALE GENOMIC DNA]</scope>
</reference>
<evidence type="ECO:0000313" key="1">
    <source>
        <dbReference type="EMBL" id="CAD2191376.1"/>
    </source>
</evidence>
<evidence type="ECO:0000313" key="2">
    <source>
        <dbReference type="Proteomes" id="UP000580250"/>
    </source>
</evidence>
<sequence>MFEVLMGNKLFLRFLYENLLWSDEDGIETLVKSFVYKSYRLKLFIEEKKNYKPKKNRDRSEISREWNKEWNDITDEEIKSSIEEEQKSFDVWIKGEHYQTIDKLINDKNNKFLEFLIQEITNKKEIAVNDKLNNFLTEEHSNKLMKRLIQIAAKQQTNKTKYVKDKKPKKEYPIKKQRKQITISDNQPQTISVTEVRIKIKFPRLLYFLLL</sequence>
<name>A0A6V7WWD6_MELEN</name>
<dbReference type="EMBL" id="CAJEWN010000875">
    <property type="protein sequence ID" value="CAD2191376.1"/>
    <property type="molecule type" value="Genomic_DNA"/>
</dbReference>
<organism evidence="1 2">
    <name type="scientific">Meloidogyne enterolobii</name>
    <name type="common">Root-knot nematode worm</name>
    <name type="synonym">Meloidogyne mayaguensis</name>
    <dbReference type="NCBI Taxonomy" id="390850"/>
    <lineage>
        <taxon>Eukaryota</taxon>
        <taxon>Metazoa</taxon>
        <taxon>Ecdysozoa</taxon>
        <taxon>Nematoda</taxon>
        <taxon>Chromadorea</taxon>
        <taxon>Rhabditida</taxon>
        <taxon>Tylenchina</taxon>
        <taxon>Tylenchomorpha</taxon>
        <taxon>Tylenchoidea</taxon>
        <taxon>Meloidogynidae</taxon>
        <taxon>Meloidogyninae</taxon>
        <taxon>Meloidogyne</taxon>
    </lineage>
</organism>
<accession>A0A6V7WWD6</accession>
<protein>
    <submittedName>
        <fullName evidence="1">Uncharacterized protein</fullName>
    </submittedName>
</protein>
<comment type="caution">
    <text evidence="1">The sequence shown here is derived from an EMBL/GenBank/DDBJ whole genome shotgun (WGS) entry which is preliminary data.</text>
</comment>
<gene>
    <name evidence="1" type="ORF">MENT_LOCUS44205</name>
</gene>
<dbReference type="Proteomes" id="UP000580250">
    <property type="component" value="Unassembled WGS sequence"/>
</dbReference>
<proteinExistence type="predicted"/>
<dbReference type="AlphaFoldDB" id="A0A6V7WWD6"/>